<organism evidence="2 4">
    <name type="scientific">Bacteroides uniformis</name>
    <dbReference type="NCBI Taxonomy" id="820"/>
    <lineage>
        <taxon>Bacteria</taxon>
        <taxon>Pseudomonadati</taxon>
        <taxon>Bacteroidota</taxon>
        <taxon>Bacteroidia</taxon>
        <taxon>Bacteroidales</taxon>
        <taxon>Bacteroidaceae</taxon>
        <taxon>Bacteroides</taxon>
    </lineage>
</organism>
<feature type="domain" description="N-terminal" evidence="1">
    <location>
        <begin position="55"/>
        <end position="111"/>
    </location>
</feature>
<reference evidence="2 4" key="1">
    <citation type="submission" date="2015-09" db="EMBL/GenBank/DDBJ databases">
        <authorList>
            <consortium name="Pathogen Informatics"/>
        </authorList>
    </citation>
    <scope>NUCLEOTIDE SEQUENCE [LARGE SCALE GENOMIC DNA]</scope>
    <source>
        <strain evidence="2 4">2789STDY5834898</strain>
    </source>
</reference>
<evidence type="ECO:0000313" key="4">
    <source>
        <dbReference type="Proteomes" id="UP000095766"/>
    </source>
</evidence>
<dbReference type="AlphaFoldDB" id="A0A174U508"/>
<evidence type="ECO:0000313" key="3">
    <source>
        <dbReference type="EMBL" id="MDC1882259.1"/>
    </source>
</evidence>
<evidence type="ECO:0000313" key="2">
    <source>
        <dbReference type="EMBL" id="CUQ15168.1"/>
    </source>
</evidence>
<dbReference type="EMBL" id="JAQNSG010000028">
    <property type="protein sequence ID" value="MDC1882259.1"/>
    <property type="molecule type" value="Genomic_DNA"/>
</dbReference>
<dbReference type="Pfam" id="PF08401">
    <property type="entry name" value="ArdcN"/>
    <property type="match status" value="1"/>
</dbReference>
<proteinExistence type="predicted"/>
<reference evidence="3" key="2">
    <citation type="submission" date="2022-10" db="EMBL/GenBank/DDBJ databases">
        <title>Human gut microbiome strain richness.</title>
        <authorList>
            <person name="Chen-Liaw A."/>
        </authorList>
    </citation>
    <scope>NUCLEOTIDE SEQUENCE</scope>
    <source>
        <strain evidence="3">1001713st2_A4_1001713B170214_170313</strain>
    </source>
</reference>
<name>A0A174U508_BACUN</name>
<protein>
    <submittedName>
        <fullName evidence="3">ArdC family protein</fullName>
    </submittedName>
</protein>
<dbReference type="Proteomes" id="UP001213309">
    <property type="component" value="Unassembled WGS sequence"/>
</dbReference>
<dbReference type="InterPro" id="IPR013610">
    <property type="entry name" value="ArdC_N"/>
</dbReference>
<accession>A0A174U508</accession>
<sequence>MKKERDEKKEREARLLKRQQLKTLSQSLVARREMGEYMGNEDDTVNGLLRFHYACKGYTNLKTFKEWKEAGYTVRKGEKALLIWGMPITSKAEKQRIEELKKQGREEEAKEDFFPLCYLFAESQVHKLEK</sequence>
<dbReference type="EMBL" id="CZAO01000018">
    <property type="protein sequence ID" value="CUQ15168.1"/>
    <property type="molecule type" value="Genomic_DNA"/>
</dbReference>
<gene>
    <name evidence="2" type="ORF">ERS852510_03328</name>
    <name evidence="3" type="ORF">POZ24_19920</name>
</gene>
<dbReference type="GO" id="GO:0003697">
    <property type="term" value="F:single-stranded DNA binding"/>
    <property type="evidence" value="ECO:0007669"/>
    <property type="project" value="InterPro"/>
</dbReference>
<dbReference type="RefSeq" id="WP_057253963.1">
    <property type="nucleotide sequence ID" value="NZ_CZAO01000018.1"/>
</dbReference>
<dbReference type="Proteomes" id="UP000095766">
    <property type="component" value="Unassembled WGS sequence"/>
</dbReference>
<evidence type="ECO:0000259" key="1">
    <source>
        <dbReference type="Pfam" id="PF08401"/>
    </source>
</evidence>